<dbReference type="GO" id="GO:2000143">
    <property type="term" value="P:negative regulation of DNA-templated transcription initiation"/>
    <property type="evidence" value="ECO:0007669"/>
    <property type="project" value="TreeGrafter"/>
</dbReference>
<evidence type="ECO:0000256" key="4">
    <source>
        <dbReference type="ARBA" id="ARBA00023015"/>
    </source>
</evidence>
<evidence type="ECO:0000256" key="6">
    <source>
        <dbReference type="ARBA" id="ARBA00023163"/>
    </source>
</evidence>
<evidence type="ECO:0000256" key="2">
    <source>
        <dbReference type="ARBA" id="ARBA00022490"/>
    </source>
</evidence>
<gene>
    <name evidence="7 9" type="primary">mraZ</name>
    <name evidence="9" type="ORF">GCM10017056_15340</name>
</gene>
<dbReference type="EMBL" id="BNCJ01000002">
    <property type="protein sequence ID" value="GHF44326.1"/>
    <property type="molecule type" value="Genomic_DNA"/>
</dbReference>
<dbReference type="InterPro" id="IPR020603">
    <property type="entry name" value="MraZ_dom"/>
</dbReference>
<organism evidence="9 10">
    <name type="scientific">Seohaeicola zhoushanensis</name>
    <dbReference type="NCBI Taxonomy" id="1569283"/>
    <lineage>
        <taxon>Bacteria</taxon>
        <taxon>Pseudomonadati</taxon>
        <taxon>Pseudomonadota</taxon>
        <taxon>Alphaproteobacteria</taxon>
        <taxon>Rhodobacterales</taxon>
        <taxon>Roseobacteraceae</taxon>
        <taxon>Seohaeicola</taxon>
    </lineage>
</organism>
<dbReference type="PANTHER" id="PTHR34701:SF1">
    <property type="entry name" value="TRANSCRIPTIONAL REGULATOR MRAZ"/>
    <property type="match status" value="1"/>
</dbReference>
<evidence type="ECO:0000256" key="1">
    <source>
        <dbReference type="ARBA" id="ARBA00013860"/>
    </source>
</evidence>
<comment type="subunit">
    <text evidence="7">Forms oligomers.</text>
</comment>
<dbReference type="GO" id="GO:0003700">
    <property type="term" value="F:DNA-binding transcription factor activity"/>
    <property type="evidence" value="ECO:0007669"/>
    <property type="project" value="UniProtKB-UniRule"/>
</dbReference>
<keyword evidence="4 7" id="KW-0805">Transcription regulation</keyword>
<evidence type="ECO:0000313" key="10">
    <source>
        <dbReference type="Proteomes" id="UP000626220"/>
    </source>
</evidence>
<dbReference type="InterPro" id="IPR038619">
    <property type="entry name" value="MraZ_sf"/>
</dbReference>
<keyword evidence="3" id="KW-0677">Repeat</keyword>
<dbReference type="HAMAP" id="MF_01008">
    <property type="entry name" value="MraZ"/>
    <property type="match status" value="1"/>
</dbReference>
<accession>A0A8J3GWU7</accession>
<proteinExistence type="inferred from homology"/>
<dbReference type="InterPro" id="IPR035642">
    <property type="entry name" value="MraZ_N"/>
</dbReference>
<dbReference type="Gene3D" id="3.40.1550.20">
    <property type="entry name" value="Transcriptional regulator MraZ domain"/>
    <property type="match status" value="1"/>
</dbReference>
<dbReference type="GO" id="GO:0000976">
    <property type="term" value="F:transcription cis-regulatory region binding"/>
    <property type="evidence" value="ECO:0007669"/>
    <property type="project" value="TreeGrafter"/>
</dbReference>
<name>A0A8J3GWU7_9RHOB</name>
<dbReference type="RefSeq" id="WP_189679433.1">
    <property type="nucleotide sequence ID" value="NZ_BNCJ01000002.1"/>
</dbReference>
<dbReference type="InterPro" id="IPR035644">
    <property type="entry name" value="MraZ_C"/>
</dbReference>
<evidence type="ECO:0000256" key="7">
    <source>
        <dbReference type="HAMAP-Rule" id="MF_01008"/>
    </source>
</evidence>
<keyword evidence="5 7" id="KW-0238">DNA-binding</keyword>
<keyword evidence="6 7" id="KW-0804">Transcription</keyword>
<dbReference type="GO" id="GO:0005737">
    <property type="term" value="C:cytoplasm"/>
    <property type="evidence" value="ECO:0007669"/>
    <property type="project" value="UniProtKB-UniRule"/>
</dbReference>
<evidence type="ECO:0000256" key="5">
    <source>
        <dbReference type="ARBA" id="ARBA00023125"/>
    </source>
</evidence>
<evidence type="ECO:0000313" key="9">
    <source>
        <dbReference type="EMBL" id="GHF44326.1"/>
    </source>
</evidence>
<reference evidence="9" key="2">
    <citation type="submission" date="2020-09" db="EMBL/GenBank/DDBJ databases">
        <authorList>
            <person name="Sun Q."/>
            <person name="Kim S."/>
        </authorList>
    </citation>
    <scope>NUCLEOTIDE SEQUENCE</scope>
    <source>
        <strain evidence="9">KCTC 42650</strain>
    </source>
</reference>
<evidence type="ECO:0000256" key="3">
    <source>
        <dbReference type="ARBA" id="ARBA00022737"/>
    </source>
</evidence>
<comment type="subcellular location">
    <subcellularLocation>
        <location evidence="7">Cytoplasm</location>
        <location evidence="7">Nucleoid</location>
    </subcellularLocation>
</comment>
<dbReference type="CDD" id="cd16321">
    <property type="entry name" value="MraZ_C"/>
    <property type="match status" value="1"/>
</dbReference>
<comment type="caution">
    <text evidence="9">The sequence shown here is derived from an EMBL/GenBank/DDBJ whole genome shotgun (WGS) entry which is preliminary data.</text>
</comment>
<dbReference type="InterPro" id="IPR037914">
    <property type="entry name" value="SpoVT-AbrB_sf"/>
</dbReference>
<keyword evidence="2 7" id="KW-0963">Cytoplasm</keyword>
<dbReference type="PANTHER" id="PTHR34701">
    <property type="entry name" value="TRANSCRIPTIONAL REGULATOR MRAZ"/>
    <property type="match status" value="1"/>
</dbReference>
<dbReference type="SUPFAM" id="SSF89447">
    <property type="entry name" value="AbrB/MazE/MraZ-like"/>
    <property type="match status" value="1"/>
</dbReference>
<dbReference type="GO" id="GO:0009295">
    <property type="term" value="C:nucleoid"/>
    <property type="evidence" value="ECO:0007669"/>
    <property type="project" value="UniProtKB-SubCell"/>
</dbReference>
<dbReference type="NCBIfam" id="NF001476">
    <property type="entry name" value="PRK00326.2-2"/>
    <property type="match status" value="1"/>
</dbReference>
<dbReference type="AlphaFoldDB" id="A0A8J3GWU7"/>
<evidence type="ECO:0000259" key="8">
    <source>
        <dbReference type="PROSITE" id="PS51740"/>
    </source>
</evidence>
<reference evidence="9" key="1">
    <citation type="journal article" date="2014" name="Int. J. Syst. Evol. Microbiol.">
        <title>Complete genome sequence of Corynebacterium casei LMG S-19264T (=DSM 44701T), isolated from a smear-ripened cheese.</title>
        <authorList>
            <consortium name="US DOE Joint Genome Institute (JGI-PGF)"/>
            <person name="Walter F."/>
            <person name="Albersmeier A."/>
            <person name="Kalinowski J."/>
            <person name="Ruckert C."/>
        </authorList>
    </citation>
    <scope>NUCLEOTIDE SEQUENCE</scope>
    <source>
        <strain evidence="9">KCTC 42650</strain>
    </source>
</reference>
<dbReference type="CDD" id="cd16320">
    <property type="entry name" value="MraZ_N"/>
    <property type="match status" value="1"/>
</dbReference>
<comment type="similarity">
    <text evidence="7">Belongs to the MraZ family.</text>
</comment>
<keyword evidence="10" id="KW-1185">Reference proteome</keyword>
<dbReference type="PROSITE" id="PS51740">
    <property type="entry name" value="SPOVT_ABRB"/>
    <property type="match status" value="2"/>
</dbReference>
<feature type="domain" description="SpoVT-AbrB" evidence="8">
    <location>
        <begin position="8"/>
        <end position="51"/>
    </location>
</feature>
<dbReference type="Proteomes" id="UP000626220">
    <property type="component" value="Unassembled WGS sequence"/>
</dbReference>
<dbReference type="InterPro" id="IPR003444">
    <property type="entry name" value="MraZ"/>
</dbReference>
<protein>
    <recommendedName>
        <fullName evidence="1 7">Transcriptional regulator MraZ</fullName>
    </recommendedName>
</protein>
<dbReference type="InterPro" id="IPR007159">
    <property type="entry name" value="SpoVT-AbrB_dom"/>
</dbReference>
<dbReference type="Pfam" id="PF02381">
    <property type="entry name" value="MraZ"/>
    <property type="match status" value="1"/>
</dbReference>
<sequence>MSRSFRGESLNKIDGKGRVSIPASFRRVIEAGDPNWQVGQNAEFAIVYGDDDRNYLECYTIEGVDAVDARIQTLEEGSDEREYLEWIFNGLSLYATVDDTGRIVIPAKQREKIGLEGEAYFIAAGDKFQIWKPETYETEALAKKRAMAAKFPAGFNPRKLLAEAPKPASET</sequence>
<feature type="domain" description="SpoVT-AbrB" evidence="8">
    <location>
        <begin position="92"/>
        <end position="135"/>
    </location>
</feature>